<name>A0A378NRA3_9FIRM</name>
<evidence type="ECO:0000256" key="1">
    <source>
        <dbReference type="ARBA" id="ARBA00022801"/>
    </source>
</evidence>
<proteinExistence type="predicted"/>
<dbReference type="AlphaFoldDB" id="A0A378NRA3"/>
<dbReference type="Pfam" id="PF01520">
    <property type="entry name" value="Amidase_3"/>
    <property type="match status" value="1"/>
</dbReference>
<gene>
    <name evidence="5" type="primary">amiC</name>
    <name evidence="5" type="ORF">NCTC10571_00503</name>
</gene>
<dbReference type="EC" id="3.5.1.28" evidence="5"/>
<evidence type="ECO:0000313" key="6">
    <source>
        <dbReference type="Proteomes" id="UP000255234"/>
    </source>
</evidence>
<dbReference type="Proteomes" id="UP000255234">
    <property type="component" value="Unassembled WGS sequence"/>
</dbReference>
<dbReference type="InterPro" id="IPR002508">
    <property type="entry name" value="MurNAc-LAA_cat"/>
</dbReference>
<feature type="signal peptide" evidence="3">
    <location>
        <begin position="1"/>
        <end position="25"/>
    </location>
</feature>
<dbReference type="RefSeq" id="WP_115151016.1">
    <property type="nucleotide sequence ID" value="NZ_UGPP01000001.1"/>
</dbReference>
<feature type="region of interest" description="Disordered" evidence="2">
    <location>
        <begin position="180"/>
        <end position="203"/>
    </location>
</feature>
<feature type="chain" id="PRO_5017085947" evidence="3">
    <location>
        <begin position="26"/>
        <end position="366"/>
    </location>
</feature>
<evidence type="ECO:0000313" key="5">
    <source>
        <dbReference type="EMBL" id="STY70367.1"/>
    </source>
</evidence>
<dbReference type="PANTHER" id="PTHR30404:SF0">
    <property type="entry name" value="N-ACETYLMURAMOYL-L-ALANINE AMIDASE AMIC"/>
    <property type="match status" value="1"/>
</dbReference>
<dbReference type="Pfam" id="PF11741">
    <property type="entry name" value="AMIN"/>
    <property type="match status" value="1"/>
</dbReference>
<evidence type="ECO:0000259" key="4">
    <source>
        <dbReference type="SMART" id="SM00646"/>
    </source>
</evidence>
<dbReference type="Gene3D" id="3.40.630.40">
    <property type="entry name" value="Zn-dependent exopeptidases"/>
    <property type="match status" value="1"/>
</dbReference>
<dbReference type="CDD" id="cd02696">
    <property type="entry name" value="MurNAc-LAA"/>
    <property type="match status" value="1"/>
</dbReference>
<dbReference type="SMART" id="SM00646">
    <property type="entry name" value="Ami_3"/>
    <property type="match status" value="1"/>
</dbReference>
<feature type="domain" description="MurNAc-LAA" evidence="4">
    <location>
        <begin position="249"/>
        <end position="360"/>
    </location>
</feature>
<dbReference type="GO" id="GO:0008745">
    <property type="term" value="F:N-acetylmuramoyl-L-alanine amidase activity"/>
    <property type="evidence" value="ECO:0007669"/>
    <property type="project" value="UniProtKB-EC"/>
</dbReference>
<reference evidence="5 6" key="1">
    <citation type="submission" date="2018-06" db="EMBL/GenBank/DDBJ databases">
        <authorList>
            <consortium name="Pathogen Informatics"/>
            <person name="Doyle S."/>
        </authorList>
    </citation>
    <scope>NUCLEOTIDE SEQUENCE [LARGE SCALE GENOMIC DNA]</scope>
    <source>
        <strain evidence="5 6">NCTC10571</strain>
    </source>
</reference>
<dbReference type="InterPro" id="IPR021731">
    <property type="entry name" value="AMIN_dom"/>
</dbReference>
<protein>
    <submittedName>
        <fullName evidence="5">N-acetylmuramoyl-L-alanine amidase AmiC</fullName>
        <ecNumber evidence="5">3.5.1.28</ecNumber>
    </submittedName>
</protein>
<dbReference type="GO" id="GO:0030288">
    <property type="term" value="C:outer membrane-bounded periplasmic space"/>
    <property type="evidence" value="ECO:0007669"/>
    <property type="project" value="TreeGrafter"/>
</dbReference>
<dbReference type="PANTHER" id="PTHR30404">
    <property type="entry name" value="N-ACETYLMURAMOYL-L-ALANINE AMIDASE"/>
    <property type="match status" value="1"/>
</dbReference>
<dbReference type="InterPro" id="IPR050695">
    <property type="entry name" value="N-acetylmuramoyl_amidase_3"/>
</dbReference>
<dbReference type="GO" id="GO:0009253">
    <property type="term" value="P:peptidoglycan catabolic process"/>
    <property type="evidence" value="ECO:0007669"/>
    <property type="project" value="InterPro"/>
</dbReference>
<evidence type="ECO:0000256" key="3">
    <source>
        <dbReference type="SAM" id="SignalP"/>
    </source>
</evidence>
<dbReference type="Gene3D" id="2.60.40.3500">
    <property type="match status" value="1"/>
</dbReference>
<evidence type="ECO:0000256" key="2">
    <source>
        <dbReference type="SAM" id="MobiDB-lite"/>
    </source>
</evidence>
<keyword evidence="1 5" id="KW-0378">Hydrolase</keyword>
<organism evidence="5 6">
    <name type="scientific">Megamonas hypermegale</name>
    <dbReference type="NCBI Taxonomy" id="158847"/>
    <lineage>
        <taxon>Bacteria</taxon>
        <taxon>Bacillati</taxon>
        <taxon>Bacillota</taxon>
        <taxon>Negativicutes</taxon>
        <taxon>Selenomonadales</taxon>
        <taxon>Selenomonadaceae</taxon>
        <taxon>Megamonas</taxon>
    </lineage>
</organism>
<dbReference type="SUPFAM" id="SSF53187">
    <property type="entry name" value="Zn-dependent exopeptidases"/>
    <property type="match status" value="1"/>
</dbReference>
<accession>A0A378NRA3</accession>
<keyword evidence="3" id="KW-0732">Signal</keyword>
<sequence>MRKSLYIFSLVCLFTLLCMQSMVFAASETATIKNLRISNNSDKVRIVVDADKEVDYQSFALSSPDRVVIDLNDAALAKNIEKEVDINSKYASKVRVAQFKDNVVRVVVETNVKKSGYDIFGIVGGETPYRVAMDFGNISYAAIGSTTGSSTSSSSNDTSYRVNEDFDIDKNAKSVLKGKRITIDPGHGGSDSGAIGPTGVREKDPTLRIGLNLAEMLKQSGAKVYITRKTDTDVAPQPATDVEELQARVDVGNKTNSDIFVSIHLDSFTSPSAQGTTGYYYVNGSSNSERLARYIKEGVIEQIGTYDRGTKTSNFYVVKHTQMPATLLEVAFVSNPKEEAILKSDDGVKKSAKGIFNGIVRYFSEL</sequence>
<dbReference type="EMBL" id="UGPP01000001">
    <property type="protein sequence ID" value="STY70367.1"/>
    <property type="molecule type" value="Genomic_DNA"/>
</dbReference>